<evidence type="ECO:0000256" key="1">
    <source>
        <dbReference type="SAM" id="SignalP"/>
    </source>
</evidence>
<sequence>MAQMKKIFSLSTLVLTTLALQACSSSGGDAPSKITNQYCSESTLNDAGRVQFIDQSRQGNYLFRGNLPELNDDTQFDYSGLKSRLSAAAECSDIKLPDNYRIIDISLLDPILSPKDTKASLTEAKYFLDNPEQGKYVSWPLLGSFAPPLPNENTPLLAQQKIGSTYTYDNLMERAEKLHRMMKKRDKDGVKNVYYLHCQAGCDRTGMMSMAYKIIKSRNRASLATTMGDYWPVQNGSDISTHSPGCGRNPNYWATSQILWLCYTKVGEFVGGDNWTQNSDAIHRAYISSCLAPIKMENDPELKAYKALPADGMGKLILDAGKI</sequence>
<dbReference type="PROSITE" id="PS51257">
    <property type="entry name" value="PROKAR_LIPOPROTEIN"/>
    <property type="match status" value="1"/>
</dbReference>
<dbReference type="InterPro" id="IPR000387">
    <property type="entry name" value="Tyr_Pase_dom"/>
</dbReference>
<keyword evidence="1" id="KW-0732">Signal</keyword>
<dbReference type="SUPFAM" id="SSF52799">
    <property type="entry name" value="(Phosphotyrosine protein) phosphatases II"/>
    <property type="match status" value="1"/>
</dbReference>
<accession>A0ABM8ZYB4</accession>
<evidence type="ECO:0000313" key="4">
    <source>
        <dbReference type="Proteomes" id="UP000838748"/>
    </source>
</evidence>
<dbReference type="EMBL" id="CAKLDM010000001">
    <property type="protein sequence ID" value="CAH0535873.1"/>
    <property type="molecule type" value="Genomic_DNA"/>
</dbReference>
<protein>
    <recommendedName>
        <fullName evidence="2">Tyrosine specific protein phosphatases domain-containing protein</fullName>
    </recommendedName>
</protein>
<proteinExistence type="predicted"/>
<keyword evidence="4" id="KW-1185">Reference proteome</keyword>
<feature type="domain" description="Tyrosine specific protein phosphatases" evidence="2">
    <location>
        <begin position="169"/>
        <end position="212"/>
    </location>
</feature>
<organism evidence="3 4">
    <name type="scientific">Vibrio marisflavi CECT 7928</name>
    <dbReference type="NCBI Taxonomy" id="634439"/>
    <lineage>
        <taxon>Bacteria</taxon>
        <taxon>Pseudomonadati</taxon>
        <taxon>Pseudomonadota</taxon>
        <taxon>Gammaproteobacteria</taxon>
        <taxon>Vibrionales</taxon>
        <taxon>Vibrionaceae</taxon>
        <taxon>Vibrio</taxon>
    </lineage>
</organism>
<dbReference type="Gene3D" id="3.90.190.10">
    <property type="entry name" value="Protein tyrosine phosphatase superfamily"/>
    <property type="match status" value="1"/>
</dbReference>
<feature type="signal peptide" evidence="1">
    <location>
        <begin position="1"/>
        <end position="22"/>
    </location>
</feature>
<dbReference type="InterPro" id="IPR029021">
    <property type="entry name" value="Prot-tyrosine_phosphatase-like"/>
</dbReference>
<gene>
    <name evidence="3" type="ORF">VMF7928_00028</name>
</gene>
<dbReference type="InterPro" id="IPR016130">
    <property type="entry name" value="Tyr_Pase_AS"/>
</dbReference>
<dbReference type="PROSITE" id="PS50056">
    <property type="entry name" value="TYR_PHOSPHATASE_2"/>
    <property type="match status" value="1"/>
</dbReference>
<name>A0ABM8ZYB4_9VIBR</name>
<dbReference type="PROSITE" id="PS00383">
    <property type="entry name" value="TYR_PHOSPHATASE_1"/>
    <property type="match status" value="1"/>
</dbReference>
<reference evidence="3" key="1">
    <citation type="submission" date="2021-11" db="EMBL/GenBank/DDBJ databases">
        <authorList>
            <person name="Rodrigo-Torres L."/>
            <person name="Arahal R. D."/>
            <person name="Lucena T."/>
        </authorList>
    </citation>
    <scope>NUCLEOTIDE SEQUENCE</scope>
    <source>
        <strain evidence="3">CECT 7928</strain>
    </source>
</reference>
<dbReference type="PANTHER" id="PTHR38745">
    <property type="entry name" value="PHOSPHATASE, PUTATIVE-RELATED"/>
    <property type="match status" value="1"/>
</dbReference>
<evidence type="ECO:0000259" key="2">
    <source>
        <dbReference type="PROSITE" id="PS50056"/>
    </source>
</evidence>
<dbReference type="PANTHER" id="PTHR38745:SF2">
    <property type="entry name" value="TYROSINE SPECIFIC PROTEIN PHOSPHATASES DOMAIN-CONTAINING PROTEIN"/>
    <property type="match status" value="1"/>
</dbReference>
<evidence type="ECO:0000313" key="3">
    <source>
        <dbReference type="EMBL" id="CAH0535873.1"/>
    </source>
</evidence>
<dbReference type="RefSeq" id="WP_237359448.1">
    <property type="nucleotide sequence ID" value="NZ_CAKLDM010000001.1"/>
</dbReference>
<dbReference type="Proteomes" id="UP000838748">
    <property type="component" value="Unassembled WGS sequence"/>
</dbReference>
<feature type="chain" id="PRO_5046922669" description="Tyrosine specific protein phosphatases domain-containing protein" evidence="1">
    <location>
        <begin position="23"/>
        <end position="323"/>
    </location>
</feature>
<comment type="caution">
    <text evidence="3">The sequence shown here is derived from an EMBL/GenBank/DDBJ whole genome shotgun (WGS) entry which is preliminary data.</text>
</comment>